<evidence type="ECO:0000313" key="4">
    <source>
        <dbReference type="EMBL" id="CAD9400789.1"/>
    </source>
</evidence>
<dbReference type="SUPFAM" id="SSF57783">
    <property type="entry name" value="Zinc beta-ribbon"/>
    <property type="match status" value="2"/>
</dbReference>
<reference evidence="4" key="1">
    <citation type="submission" date="2021-01" db="EMBL/GenBank/DDBJ databases">
        <authorList>
            <person name="Corre E."/>
            <person name="Pelletier E."/>
            <person name="Niang G."/>
            <person name="Scheremetjew M."/>
            <person name="Finn R."/>
            <person name="Kale V."/>
            <person name="Holt S."/>
            <person name="Cochrane G."/>
            <person name="Meng A."/>
            <person name="Brown T."/>
            <person name="Cohen L."/>
        </authorList>
    </citation>
    <scope>NUCLEOTIDE SEQUENCE</scope>
    <source>
        <strain evidence="4">CCMP1381</strain>
    </source>
</reference>
<name>A0A7S2FL37_9STRA</name>
<feature type="region of interest" description="Disordered" evidence="2">
    <location>
        <begin position="1"/>
        <end position="48"/>
    </location>
</feature>
<dbReference type="InterPro" id="IPR012164">
    <property type="entry name" value="Rpa12/Rpb9/Rpc10/TFS"/>
</dbReference>
<gene>
    <name evidence="4" type="ORF">DSPE1174_LOCUS8551</name>
</gene>
<feature type="compositionally biased region" description="Acidic residues" evidence="2">
    <location>
        <begin position="30"/>
        <end position="40"/>
    </location>
</feature>
<dbReference type="PANTHER" id="PTHR11239">
    <property type="entry name" value="DNA-DIRECTED RNA POLYMERASE"/>
    <property type="match status" value="1"/>
</dbReference>
<feature type="domain" description="DNA-directed RNA polymerase II subunit RPB9-like zinc ribbon" evidence="3">
    <location>
        <begin position="52"/>
        <end position="107"/>
    </location>
</feature>
<dbReference type="SMART" id="SM00661">
    <property type="entry name" value="RPOL9"/>
    <property type="match status" value="1"/>
</dbReference>
<evidence type="ECO:0000259" key="3">
    <source>
        <dbReference type="SMART" id="SM00661"/>
    </source>
</evidence>
<sequence>MDDIADYDDYGLEDDEPQDNFHSGASGDAAMEEVEEEEEDIITKDSSDPDRRFCPRCTNMWGPWENKRRKKLMLKCRNCKYQEVADGTKPVYENYIVKQLKNTLETISPSMAQDPTLYHARIEGGCKAPTCPGQEAVLFQAESGTKANSLKLVFVCKTCGHKWINT</sequence>
<dbReference type="GO" id="GO:0005665">
    <property type="term" value="C:RNA polymerase II, core complex"/>
    <property type="evidence" value="ECO:0007669"/>
    <property type="project" value="TreeGrafter"/>
</dbReference>
<dbReference type="AlphaFoldDB" id="A0A7S2FL37"/>
<dbReference type="GO" id="GO:0006367">
    <property type="term" value="P:transcription initiation at RNA polymerase II promoter"/>
    <property type="evidence" value="ECO:0007669"/>
    <property type="project" value="TreeGrafter"/>
</dbReference>
<dbReference type="Gene3D" id="2.20.25.10">
    <property type="match status" value="2"/>
</dbReference>
<dbReference type="GO" id="GO:0001193">
    <property type="term" value="P:maintenance of transcriptional fidelity during transcription elongation by RNA polymerase II"/>
    <property type="evidence" value="ECO:0007669"/>
    <property type="project" value="TreeGrafter"/>
</dbReference>
<feature type="compositionally biased region" description="Acidic residues" evidence="2">
    <location>
        <begin position="1"/>
        <end position="18"/>
    </location>
</feature>
<dbReference type="PANTHER" id="PTHR11239:SF1">
    <property type="entry name" value="DNA-DIRECTED RNA POLYMERASE II SUBUNIT RPB9"/>
    <property type="match status" value="1"/>
</dbReference>
<evidence type="ECO:0000256" key="2">
    <source>
        <dbReference type="SAM" id="MobiDB-lite"/>
    </source>
</evidence>
<proteinExistence type="predicted"/>
<keyword evidence="1" id="KW-0539">Nucleus</keyword>
<dbReference type="EMBL" id="HBGS01016288">
    <property type="protein sequence ID" value="CAD9400789.1"/>
    <property type="molecule type" value="Transcribed_RNA"/>
</dbReference>
<dbReference type="Pfam" id="PF02150">
    <property type="entry name" value="Zn_ribbon_RPB9"/>
    <property type="match status" value="1"/>
</dbReference>
<dbReference type="GO" id="GO:0006283">
    <property type="term" value="P:transcription-coupled nucleotide-excision repair"/>
    <property type="evidence" value="ECO:0007669"/>
    <property type="project" value="TreeGrafter"/>
</dbReference>
<organism evidence="4">
    <name type="scientific">Octactis speculum</name>
    <dbReference type="NCBI Taxonomy" id="3111310"/>
    <lineage>
        <taxon>Eukaryota</taxon>
        <taxon>Sar</taxon>
        <taxon>Stramenopiles</taxon>
        <taxon>Ochrophyta</taxon>
        <taxon>Dictyochophyceae</taxon>
        <taxon>Dictyochales</taxon>
        <taxon>Dictyochaceae</taxon>
        <taxon>Octactis</taxon>
    </lineage>
</organism>
<dbReference type="GO" id="GO:0003899">
    <property type="term" value="F:DNA-directed RNA polymerase activity"/>
    <property type="evidence" value="ECO:0007669"/>
    <property type="project" value="InterPro"/>
</dbReference>
<dbReference type="InterPro" id="IPR001529">
    <property type="entry name" value="Zn_ribbon_RPB9"/>
</dbReference>
<accession>A0A7S2FL37</accession>
<protein>
    <recommendedName>
        <fullName evidence="3">DNA-directed RNA polymerase II subunit RPB9-like zinc ribbon domain-containing protein</fullName>
    </recommendedName>
</protein>
<evidence type="ECO:0000256" key="1">
    <source>
        <dbReference type="ARBA" id="ARBA00023242"/>
    </source>
</evidence>